<evidence type="ECO:0000256" key="4">
    <source>
        <dbReference type="ARBA" id="ARBA00023163"/>
    </source>
</evidence>
<keyword evidence="3" id="KW-0731">Sigma factor</keyword>
<dbReference type="PROSITE" id="PS00622">
    <property type="entry name" value="HTH_LUXR_1"/>
    <property type="match status" value="1"/>
</dbReference>
<feature type="domain" description="HTH luxR-type" evidence="5">
    <location>
        <begin position="150"/>
        <end position="177"/>
    </location>
</feature>
<dbReference type="RefSeq" id="WP_187585598.1">
    <property type="nucleotide sequence ID" value="NZ_JACLHY010000014.1"/>
</dbReference>
<dbReference type="SUPFAM" id="SSF88946">
    <property type="entry name" value="Sigma2 domain of RNA polymerase sigma factors"/>
    <property type="match status" value="1"/>
</dbReference>
<dbReference type="EMBL" id="JACLHY010000014">
    <property type="protein sequence ID" value="MBC8769094.1"/>
    <property type="molecule type" value="Genomic_DNA"/>
</dbReference>
<dbReference type="Pfam" id="PF04542">
    <property type="entry name" value="Sigma70_r2"/>
    <property type="match status" value="1"/>
</dbReference>
<dbReference type="NCBIfam" id="TIGR02985">
    <property type="entry name" value="Sig70_bacteroi1"/>
    <property type="match status" value="1"/>
</dbReference>
<evidence type="ECO:0000256" key="1">
    <source>
        <dbReference type="ARBA" id="ARBA00010641"/>
    </source>
</evidence>
<proteinExistence type="inferred from homology"/>
<gene>
    <name evidence="6" type="ORF">H4O18_13920</name>
</gene>
<keyword evidence="2" id="KW-0805">Transcription regulation</keyword>
<dbReference type="NCBIfam" id="TIGR02937">
    <property type="entry name" value="sigma70-ECF"/>
    <property type="match status" value="1"/>
</dbReference>
<dbReference type="SUPFAM" id="SSF88659">
    <property type="entry name" value="Sigma3 and sigma4 domains of RNA polymerase sigma factors"/>
    <property type="match status" value="1"/>
</dbReference>
<accession>A0ABR7QPS8</accession>
<comment type="caution">
    <text evidence="6">The sequence shown here is derived from an EMBL/GenBank/DDBJ whole genome shotgun (WGS) entry which is preliminary data.</text>
</comment>
<dbReference type="InterPro" id="IPR013249">
    <property type="entry name" value="RNA_pol_sigma70_r4_t2"/>
</dbReference>
<dbReference type="InterPro" id="IPR036388">
    <property type="entry name" value="WH-like_DNA-bd_sf"/>
</dbReference>
<reference evidence="6 7" key="1">
    <citation type="submission" date="2020-08" db="EMBL/GenBank/DDBJ databases">
        <title>Arenibacter gaetbuli sp. nov., isolated from a sand dune.</title>
        <authorList>
            <person name="Park S."/>
            <person name="Yoon J.-H."/>
        </authorList>
    </citation>
    <scope>NUCLEOTIDE SEQUENCE [LARGE SCALE GENOMIC DNA]</scope>
    <source>
        <strain evidence="6 7">BSSL-BM3</strain>
    </source>
</reference>
<keyword evidence="4" id="KW-0804">Transcription</keyword>
<dbReference type="Gene3D" id="1.10.1740.10">
    <property type="match status" value="1"/>
</dbReference>
<dbReference type="Gene3D" id="1.10.10.10">
    <property type="entry name" value="Winged helix-like DNA-binding domain superfamily/Winged helix DNA-binding domain"/>
    <property type="match status" value="1"/>
</dbReference>
<dbReference type="InterPro" id="IPR000792">
    <property type="entry name" value="Tscrpt_reg_LuxR_C"/>
</dbReference>
<sequence length="201" mass="24049">MHGEFDQIIYDEDVMLDKIRKGDKQTYRLLFENFYKVLVLYAMSLTKNEPKAEDLVQNAFINLWTKRDTLEIRSSIKSYLYKSVHNLFINEYRKALRNDDVLDKIQYEVLQQSIEEEEYALKRKLEWVNKEIDLLPPKSKEIFIMNKKRGLTYKEIAKILNISENTVESHISRALNRIRNNIPKAFFIFIIGLKLHTRSKK</sequence>
<evidence type="ECO:0000256" key="2">
    <source>
        <dbReference type="ARBA" id="ARBA00023015"/>
    </source>
</evidence>
<evidence type="ECO:0000313" key="7">
    <source>
        <dbReference type="Proteomes" id="UP000618952"/>
    </source>
</evidence>
<comment type="similarity">
    <text evidence="1">Belongs to the sigma-70 factor family. ECF subfamily.</text>
</comment>
<dbReference type="InterPro" id="IPR014327">
    <property type="entry name" value="RNA_pol_sigma70_bacteroid"/>
</dbReference>
<dbReference type="CDD" id="cd06171">
    <property type="entry name" value="Sigma70_r4"/>
    <property type="match status" value="1"/>
</dbReference>
<evidence type="ECO:0000259" key="5">
    <source>
        <dbReference type="PROSITE" id="PS00622"/>
    </source>
</evidence>
<dbReference type="PANTHER" id="PTHR43133">
    <property type="entry name" value="RNA POLYMERASE ECF-TYPE SIGMA FACTO"/>
    <property type="match status" value="1"/>
</dbReference>
<dbReference type="PANTHER" id="PTHR43133:SF46">
    <property type="entry name" value="RNA POLYMERASE SIGMA-70 FACTOR ECF SUBFAMILY"/>
    <property type="match status" value="1"/>
</dbReference>
<evidence type="ECO:0000313" key="6">
    <source>
        <dbReference type="EMBL" id="MBC8769094.1"/>
    </source>
</evidence>
<dbReference type="InterPro" id="IPR014284">
    <property type="entry name" value="RNA_pol_sigma-70_dom"/>
</dbReference>
<dbReference type="InterPro" id="IPR013324">
    <property type="entry name" value="RNA_pol_sigma_r3/r4-like"/>
</dbReference>
<dbReference type="InterPro" id="IPR013325">
    <property type="entry name" value="RNA_pol_sigma_r2"/>
</dbReference>
<dbReference type="Proteomes" id="UP000618952">
    <property type="component" value="Unassembled WGS sequence"/>
</dbReference>
<name>A0ABR7QPS8_9FLAO</name>
<evidence type="ECO:0000256" key="3">
    <source>
        <dbReference type="ARBA" id="ARBA00023082"/>
    </source>
</evidence>
<protein>
    <submittedName>
        <fullName evidence="6">RNA polymerase sigma-70 factor</fullName>
    </submittedName>
</protein>
<dbReference type="Pfam" id="PF08281">
    <property type="entry name" value="Sigma70_r4_2"/>
    <property type="match status" value="1"/>
</dbReference>
<keyword evidence="7" id="KW-1185">Reference proteome</keyword>
<dbReference type="InterPro" id="IPR007627">
    <property type="entry name" value="RNA_pol_sigma70_r2"/>
</dbReference>
<dbReference type="PRINTS" id="PR00038">
    <property type="entry name" value="HTHLUXR"/>
</dbReference>
<organism evidence="6 7">
    <name type="scientific">Arenibacter arenosicollis</name>
    <dbReference type="NCBI Taxonomy" id="2762274"/>
    <lineage>
        <taxon>Bacteria</taxon>
        <taxon>Pseudomonadati</taxon>
        <taxon>Bacteroidota</taxon>
        <taxon>Flavobacteriia</taxon>
        <taxon>Flavobacteriales</taxon>
        <taxon>Flavobacteriaceae</taxon>
        <taxon>Arenibacter</taxon>
    </lineage>
</organism>
<dbReference type="InterPro" id="IPR039425">
    <property type="entry name" value="RNA_pol_sigma-70-like"/>
</dbReference>